<reference evidence="5 8" key="2">
    <citation type="submission" date="2019-02" db="EMBL/GenBank/DDBJ databases">
        <title>Complete genome sequence of Desulfobacter hydrogenophilus AcRS1.</title>
        <authorList>
            <person name="Marietou A."/>
            <person name="Lund M.B."/>
            <person name="Marshall I.P.G."/>
            <person name="Schreiber L."/>
            <person name="Jorgensen B."/>
        </authorList>
    </citation>
    <scope>NUCLEOTIDE SEQUENCE [LARGE SCALE GENOMIC DNA]</scope>
    <source>
        <strain evidence="5 8">AcRS1</strain>
    </source>
</reference>
<evidence type="ECO:0000259" key="4">
    <source>
        <dbReference type="PROSITE" id="PS50987"/>
    </source>
</evidence>
<dbReference type="EMBL" id="QLNI01000008">
    <property type="protein sequence ID" value="RAM02992.1"/>
    <property type="molecule type" value="Genomic_DNA"/>
</dbReference>
<dbReference type="InterPro" id="IPR036388">
    <property type="entry name" value="WH-like_DNA-bd_sf"/>
</dbReference>
<gene>
    <name evidence="6" type="ORF">DO021_05050</name>
    <name evidence="5" type="ORF">EYB58_07440</name>
</gene>
<keyword evidence="3" id="KW-0804">Transcription</keyword>
<evidence type="ECO:0000256" key="1">
    <source>
        <dbReference type="ARBA" id="ARBA00023015"/>
    </source>
</evidence>
<feature type="domain" description="HTH arsR-type" evidence="4">
    <location>
        <begin position="1"/>
        <end position="96"/>
    </location>
</feature>
<evidence type="ECO:0000256" key="2">
    <source>
        <dbReference type="ARBA" id="ARBA00023125"/>
    </source>
</evidence>
<dbReference type="OrthoDB" id="9800238at2"/>
<dbReference type="NCBIfam" id="NF033788">
    <property type="entry name" value="HTH_metalloreg"/>
    <property type="match status" value="1"/>
</dbReference>
<evidence type="ECO:0000256" key="3">
    <source>
        <dbReference type="ARBA" id="ARBA00023163"/>
    </source>
</evidence>
<dbReference type="PROSITE" id="PS50987">
    <property type="entry name" value="HTH_ARSR_2"/>
    <property type="match status" value="1"/>
</dbReference>
<keyword evidence="1" id="KW-0805">Transcription regulation</keyword>
<keyword evidence="2" id="KW-0238">DNA-binding</keyword>
<name>A0A328FHN7_9BACT</name>
<sequence>MVCMDSTLSIIKSISDKNRLRILSGLFVHNELCACQITEFLGVTGATASRHLKLMVNAGVLKNRKQGRWIYFRINTEDSSLTDLLDWVKDKTEKSEQVKQDLKALQQILQVPCDALSWKQRERDACSTTKRKDNA</sequence>
<dbReference type="PRINTS" id="PR00778">
    <property type="entry name" value="HTHARSR"/>
</dbReference>
<dbReference type="RefSeq" id="WP_111954359.1">
    <property type="nucleotide sequence ID" value="NZ_JAAGRP010000004.1"/>
</dbReference>
<dbReference type="AlphaFoldDB" id="A0A328FHN7"/>
<dbReference type="SUPFAM" id="SSF46785">
    <property type="entry name" value="Winged helix' DNA-binding domain"/>
    <property type="match status" value="1"/>
</dbReference>
<dbReference type="Pfam" id="PF01022">
    <property type="entry name" value="HTH_5"/>
    <property type="match status" value="1"/>
</dbReference>
<dbReference type="Proteomes" id="UP000293902">
    <property type="component" value="Chromosome"/>
</dbReference>
<organism evidence="6 7">
    <name type="scientific">Desulfobacter hydrogenophilus</name>
    <dbReference type="NCBI Taxonomy" id="2291"/>
    <lineage>
        <taxon>Bacteria</taxon>
        <taxon>Pseudomonadati</taxon>
        <taxon>Thermodesulfobacteriota</taxon>
        <taxon>Desulfobacteria</taxon>
        <taxon>Desulfobacterales</taxon>
        <taxon>Desulfobacteraceae</taxon>
        <taxon>Desulfobacter</taxon>
    </lineage>
</organism>
<dbReference type="InterPro" id="IPR036390">
    <property type="entry name" value="WH_DNA-bd_sf"/>
</dbReference>
<protein>
    <submittedName>
        <fullName evidence="5 6">Transcriptional regulator</fullName>
    </submittedName>
</protein>
<dbReference type="GO" id="GO:0003677">
    <property type="term" value="F:DNA binding"/>
    <property type="evidence" value="ECO:0007669"/>
    <property type="project" value="UniProtKB-KW"/>
</dbReference>
<dbReference type="GO" id="GO:0003700">
    <property type="term" value="F:DNA-binding transcription factor activity"/>
    <property type="evidence" value="ECO:0007669"/>
    <property type="project" value="InterPro"/>
</dbReference>
<dbReference type="CDD" id="cd00090">
    <property type="entry name" value="HTH_ARSR"/>
    <property type="match status" value="1"/>
</dbReference>
<accession>A0A328FHN7</accession>
<evidence type="ECO:0000313" key="7">
    <source>
        <dbReference type="Proteomes" id="UP000248798"/>
    </source>
</evidence>
<dbReference type="Proteomes" id="UP000248798">
    <property type="component" value="Unassembled WGS sequence"/>
</dbReference>
<dbReference type="SMART" id="SM00418">
    <property type="entry name" value="HTH_ARSR"/>
    <property type="match status" value="1"/>
</dbReference>
<reference evidence="6 7" key="1">
    <citation type="submission" date="2018-06" db="EMBL/GenBank/DDBJ databases">
        <title>Complete Genome Sequence of Desulfobacter hydrogenophilus (DSM3380).</title>
        <authorList>
            <person name="Marietou A."/>
            <person name="Schreiber L."/>
            <person name="Marshall I."/>
            <person name="Jorgensen B."/>
        </authorList>
    </citation>
    <scope>NUCLEOTIDE SEQUENCE [LARGE SCALE GENOMIC DNA]</scope>
    <source>
        <strain evidence="6 7">DSM 3380</strain>
    </source>
</reference>
<keyword evidence="8" id="KW-1185">Reference proteome</keyword>
<dbReference type="Gene3D" id="1.10.10.10">
    <property type="entry name" value="Winged helix-like DNA-binding domain superfamily/Winged helix DNA-binding domain"/>
    <property type="match status" value="1"/>
</dbReference>
<evidence type="ECO:0000313" key="5">
    <source>
        <dbReference type="EMBL" id="QBH12755.1"/>
    </source>
</evidence>
<dbReference type="EMBL" id="CP036313">
    <property type="protein sequence ID" value="QBH12755.1"/>
    <property type="molecule type" value="Genomic_DNA"/>
</dbReference>
<dbReference type="InterPro" id="IPR011991">
    <property type="entry name" value="ArsR-like_HTH"/>
</dbReference>
<evidence type="ECO:0000313" key="6">
    <source>
        <dbReference type="EMBL" id="RAM02992.1"/>
    </source>
</evidence>
<dbReference type="InterPro" id="IPR051081">
    <property type="entry name" value="HTH_MetalResp_TranReg"/>
</dbReference>
<dbReference type="PANTHER" id="PTHR33154:SF18">
    <property type="entry name" value="ARSENICAL RESISTANCE OPERON REPRESSOR"/>
    <property type="match status" value="1"/>
</dbReference>
<evidence type="ECO:0000313" key="8">
    <source>
        <dbReference type="Proteomes" id="UP000293902"/>
    </source>
</evidence>
<dbReference type="PANTHER" id="PTHR33154">
    <property type="entry name" value="TRANSCRIPTIONAL REGULATOR, ARSR FAMILY"/>
    <property type="match status" value="1"/>
</dbReference>
<dbReference type="InterPro" id="IPR001845">
    <property type="entry name" value="HTH_ArsR_DNA-bd_dom"/>
</dbReference>
<proteinExistence type="predicted"/>